<keyword evidence="3" id="KW-1185">Reference proteome</keyword>
<dbReference type="Proteomes" id="UP000321595">
    <property type="component" value="Chromosome"/>
</dbReference>
<dbReference type="RefSeq" id="WP_146960226.1">
    <property type="nucleotide sequence ID" value="NZ_CP042467.1"/>
</dbReference>
<feature type="transmembrane region" description="Helical" evidence="1">
    <location>
        <begin position="39"/>
        <end position="61"/>
    </location>
</feature>
<dbReference type="EMBL" id="CP042467">
    <property type="protein sequence ID" value="QED28101.1"/>
    <property type="molecule type" value="Genomic_DNA"/>
</dbReference>
<reference evidence="2 3" key="1">
    <citation type="submission" date="2019-08" db="EMBL/GenBank/DDBJ databases">
        <authorList>
            <person name="Liang Q."/>
        </authorList>
    </citation>
    <scope>NUCLEOTIDE SEQUENCE [LARGE SCALE GENOMIC DNA]</scope>
    <source>
        <strain evidence="2 3">V1718</strain>
    </source>
</reference>
<gene>
    <name evidence="2" type="ORF">FRD01_12835</name>
</gene>
<name>A0A5B8XS70_9DELT</name>
<evidence type="ECO:0000313" key="2">
    <source>
        <dbReference type="EMBL" id="QED28101.1"/>
    </source>
</evidence>
<evidence type="ECO:0000256" key="1">
    <source>
        <dbReference type="SAM" id="Phobius"/>
    </source>
</evidence>
<keyword evidence="1" id="KW-0812">Transmembrane</keyword>
<keyword evidence="1" id="KW-1133">Transmembrane helix</keyword>
<protein>
    <submittedName>
        <fullName evidence="2">Uncharacterized protein</fullName>
    </submittedName>
</protein>
<keyword evidence="1" id="KW-0472">Membrane</keyword>
<organism evidence="2 3">
    <name type="scientific">Microvenator marinus</name>
    <dbReference type="NCBI Taxonomy" id="2600177"/>
    <lineage>
        <taxon>Bacteria</taxon>
        <taxon>Deltaproteobacteria</taxon>
        <taxon>Bradymonadales</taxon>
        <taxon>Microvenatoraceae</taxon>
        <taxon>Microvenator</taxon>
    </lineage>
</organism>
<feature type="transmembrane region" description="Helical" evidence="1">
    <location>
        <begin position="12"/>
        <end position="33"/>
    </location>
</feature>
<accession>A0A5B8XS70</accession>
<sequence>MQEEPKPVISKTAMAVSSVFLTLPSLILFYYAMQLEGSLRWLLIGAGFVVAICNALMFILIRNWITRYMQP</sequence>
<dbReference type="AlphaFoldDB" id="A0A5B8XS70"/>
<dbReference type="KEGG" id="bbae:FRD01_12835"/>
<evidence type="ECO:0000313" key="3">
    <source>
        <dbReference type="Proteomes" id="UP000321595"/>
    </source>
</evidence>
<proteinExistence type="predicted"/>